<organism evidence="1 2">
    <name type="scientific">Protopolystoma xenopodis</name>
    <dbReference type="NCBI Taxonomy" id="117903"/>
    <lineage>
        <taxon>Eukaryota</taxon>
        <taxon>Metazoa</taxon>
        <taxon>Spiralia</taxon>
        <taxon>Lophotrochozoa</taxon>
        <taxon>Platyhelminthes</taxon>
        <taxon>Monogenea</taxon>
        <taxon>Polyopisthocotylea</taxon>
        <taxon>Polystomatidea</taxon>
        <taxon>Polystomatidae</taxon>
        <taxon>Protopolystoma</taxon>
    </lineage>
</organism>
<gene>
    <name evidence="1" type="ORF">PXEA_LOCUS21399</name>
</gene>
<sequence length="223" mass="24839">MTPSLTIGSSHSGLQSGSPHCLVDLYLIFLVDRFHSVPVPECISLPALFLKALEARTLPLQGAERLSSDCHACRYQVFPSRILSFIKHMKSRGLSQHEYRIQAKRLQYNEINLSSSGEIKQRIFSSCTFIRNEGPPNHAIGANCGRLSLVACGVSTGFPVHFGHNAEFLGRFAYPSAQIPDCQVAKVVLIHSNRNHSLTTENPRLHRPLFSSRSLFFRLAIDP</sequence>
<name>A0A3S5AFH1_9PLAT</name>
<keyword evidence="2" id="KW-1185">Reference proteome</keyword>
<proteinExistence type="predicted"/>
<dbReference type="AlphaFoldDB" id="A0A3S5AFH1"/>
<dbReference type="EMBL" id="CAAALY010091286">
    <property type="protein sequence ID" value="VEL27959.1"/>
    <property type="molecule type" value="Genomic_DNA"/>
</dbReference>
<reference evidence="1" key="1">
    <citation type="submission" date="2018-11" db="EMBL/GenBank/DDBJ databases">
        <authorList>
            <consortium name="Pathogen Informatics"/>
        </authorList>
    </citation>
    <scope>NUCLEOTIDE SEQUENCE</scope>
</reference>
<evidence type="ECO:0000313" key="2">
    <source>
        <dbReference type="Proteomes" id="UP000784294"/>
    </source>
</evidence>
<evidence type="ECO:0000313" key="1">
    <source>
        <dbReference type="EMBL" id="VEL27959.1"/>
    </source>
</evidence>
<protein>
    <submittedName>
        <fullName evidence="1">Uncharacterized protein</fullName>
    </submittedName>
</protein>
<comment type="caution">
    <text evidence="1">The sequence shown here is derived from an EMBL/GenBank/DDBJ whole genome shotgun (WGS) entry which is preliminary data.</text>
</comment>
<accession>A0A3S5AFH1</accession>
<dbReference type="Proteomes" id="UP000784294">
    <property type="component" value="Unassembled WGS sequence"/>
</dbReference>